<dbReference type="EMBL" id="SEOQ01001226">
    <property type="protein sequence ID" value="TFY52942.1"/>
    <property type="molecule type" value="Genomic_DNA"/>
</dbReference>
<dbReference type="Pfam" id="PF13738">
    <property type="entry name" value="Pyr_redox_3"/>
    <property type="match status" value="1"/>
</dbReference>
<dbReference type="Proteomes" id="UP000298327">
    <property type="component" value="Unassembled WGS sequence"/>
</dbReference>
<dbReference type="Gene3D" id="3.10.450.50">
    <property type="match status" value="1"/>
</dbReference>
<dbReference type="PRINTS" id="PR00411">
    <property type="entry name" value="PNDRDTASEI"/>
</dbReference>
<dbReference type="STRING" id="205917.A0A4Y9XT46"/>
<dbReference type="InterPro" id="IPR046373">
    <property type="entry name" value="Acyl-CoA_Oxase/DH_mid-dom_sf"/>
</dbReference>
<organism evidence="2 3">
    <name type="scientific">Dentipellis fragilis</name>
    <dbReference type="NCBI Taxonomy" id="205917"/>
    <lineage>
        <taxon>Eukaryota</taxon>
        <taxon>Fungi</taxon>
        <taxon>Dikarya</taxon>
        <taxon>Basidiomycota</taxon>
        <taxon>Agaricomycotina</taxon>
        <taxon>Agaricomycetes</taxon>
        <taxon>Russulales</taxon>
        <taxon>Hericiaceae</taxon>
        <taxon>Dentipellis</taxon>
    </lineage>
</organism>
<reference evidence="2 3" key="1">
    <citation type="submission" date="2019-02" db="EMBL/GenBank/DDBJ databases">
        <title>Genome sequencing of the rare red list fungi Dentipellis fragilis.</title>
        <authorList>
            <person name="Buettner E."/>
            <person name="Kellner H."/>
        </authorList>
    </citation>
    <scope>NUCLEOTIDE SEQUENCE [LARGE SCALE GENOMIC DNA]</scope>
    <source>
        <strain evidence="2 3">DSM 105465</strain>
    </source>
</reference>
<evidence type="ECO:0000256" key="1">
    <source>
        <dbReference type="ARBA" id="ARBA00023002"/>
    </source>
</evidence>
<dbReference type="GO" id="GO:0016627">
    <property type="term" value="F:oxidoreductase activity, acting on the CH-CH group of donors"/>
    <property type="evidence" value="ECO:0007669"/>
    <property type="project" value="InterPro"/>
</dbReference>
<comment type="caution">
    <text evidence="2">The sequence shown here is derived from an EMBL/GenBank/DDBJ whole genome shotgun (WGS) entry which is preliminary data.</text>
</comment>
<dbReference type="PANTHER" id="PTHR43539:SF68">
    <property type="entry name" value="FLAVIN-BINDING MONOOXYGENASE-LIKE PROTEIN (AFU_ORTHOLOGUE AFUA_4G09220)"/>
    <property type="match status" value="1"/>
</dbReference>
<dbReference type="SUPFAM" id="SSF56645">
    <property type="entry name" value="Acyl-CoA dehydrogenase NM domain-like"/>
    <property type="match status" value="1"/>
</dbReference>
<proteinExistence type="predicted"/>
<dbReference type="GO" id="GO:0050660">
    <property type="term" value="F:flavin adenine dinucleotide binding"/>
    <property type="evidence" value="ECO:0007669"/>
    <property type="project" value="TreeGrafter"/>
</dbReference>
<evidence type="ECO:0000313" key="2">
    <source>
        <dbReference type="EMBL" id="TFY52942.1"/>
    </source>
</evidence>
<dbReference type="GO" id="GO:0004497">
    <property type="term" value="F:monooxygenase activity"/>
    <property type="evidence" value="ECO:0007669"/>
    <property type="project" value="TreeGrafter"/>
</dbReference>
<dbReference type="InterPro" id="IPR032710">
    <property type="entry name" value="NTF2-like_dom_sf"/>
</dbReference>
<keyword evidence="3" id="KW-1185">Reference proteome</keyword>
<gene>
    <name evidence="2" type="ORF">EVG20_g10334</name>
</gene>
<dbReference type="AlphaFoldDB" id="A0A4Y9XT46"/>
<dbReference type="InterPro" id="IPR009100">
    <property type="entry name" value="AcylCoA_DH/oxidase_NM_dom_sf"/>
</dbReference>
<dbReference type="PANTHER" id="PTHR43539">
    <property type="entry name" value="FLAVIN-BINDING MONOOXYGENASE-LIKE PROTEIN (AFU_ORTHOLOGUE AFUA_4G09220)"/>
    <property type="match status" value="1"/>
</dbReference>
<accession>A0A4Y9XT46</accession>
<keyword evidence="1" id="KW-0560">Oxidoreductase</keyword>
<evidence type="ECO:0000313" key="3">
    <source>
        <dbReference type="Proteomes" id="UP000298327"/>
    </source>
</evidence>
<dbReference type="InterPro" id="IPR036188">
    <property type="entry name" value="FAD/NAD-bd_sf"/>
</dbReference>
<dbReference type="SUPFAM" id="SSF51905">
    <property type="entry name" value="FAD/NAD(P)-binding domain"/>
    <property type="match status" value="1"/>
</dbReference>
<dbReference type="Gene3D" id="2.40.110.10">
    <property type="entry name" value="Butyryl-CoA Dehydrogenase, subunit A, domain 2"/>
    <property type="match status" value="1"/>
</dbReference>
<dbReference type="OrthoDB" id="74360at2759"/>
<dbReference type="Gene3D" id="3.50.50.60">
    <property type="entry name" value="FAD/NAD(P)-binding domain"/>
    <property type="match status" value="2"/>
</dbReference>
<dbReference type="SUPFAM" id="SSF54427">
    <property type="entry name" value="NTF2-like"/>
    <property type="match status" value="1"/>
</dbReference>
<sequence length="822" mass="90523">MAASASPTPAPAPVMLSYDLTVTDITQMSPKLWALHLDPILPLDMGMFTILAAHINLALGTLCAVLPRRPDLRPLVDSMLRLDTVGLYLLSERGHGLDAFNIETTASMTDEGDAFILHTPREEATKFMPATTPAFDTPKVALVMARLIIKGTDRGSRFFLVPICSRTEMCAGIASRTSTPSTPLSPPTSTALAAARAWFGAFKAAIEAHDAQRAAALLAPDALWRDILALTWDFRTFRGAPDIARFLNDRLAPSAPTQLVLDEQWVALERPYPDLAWVQGIFRFAATAGPVSGVFRLVPGADGVWRAHTVFTNLDGLAGFPELIGPYRDPLPNHGHWYEKRARELACEDEPPRVIIIGGGQSGLEVAARLKYLGVKALVLERQDRVGDQWRKRYEALCLHDSVWYDHMPYLPFPPTWPVFTPAPKLADWLENYAHSLELNVWTNATVTKAVQDLKSKLWTVTCKRGDGSERTFVVRHLIFAVGWGGGTPQRPHYPGEELFAGQILHSSEHKSARDHLGKKVVVVGACTSGHDICADYYNHGVDVTMHVLLHARLTPHAEFASTDFYREGGPPTEIGDLLNASYPNHLMHLVHQRKTREIAEADKETLDGLKKVGFRLGWGHDGSGFLMLAWTRSGGYYLDVGTSKLIADGKIKLKNDAEIEGFSRDGLRFKDGSKLRADVVIFATGYTNVREPIQKICGDEIVNALKPVWGLDAEGELNSAWRDTGVPGLYVMMGNLALCRFHSKHLALPPETPLCACRLVMPRAACRAARRPLHHHGKGKALLLDLRPAAGADPFDDAGSADVDVDARWVRVGVGWVNRDR</sequence>
<evidence type="ECO:0008006" key="4">
    <source>
        <dbReference type="Google" id="ProtNLM"/>
    </source>
</evidence>
<protein>
    <recommendedName>
        <fullName evidence="4">FAD/NAD(P)-binding domain-containing protein</fullName>
    </recommendedName>
</protein>
<dbReference type="InterPro" id="IPR050982">
    <property type="entry name" value="Auxin_biosynth/cation_transpt"/>
</dbReference>
<name>A0A4Y9XT46_9AGAM</name>